<evidence type="ECO:0000256" key="6">
    <source>
        <dbReference type="ARBA" id="ARBA00023136"/>
    </source>
</evidence>
<dbReference type="AlphaFoldDB" id="A0A1N7Q4V7"/>
<dbReference type="RefSeq" id="WP_076486154.1">
    <property type="nucleotide sequence ID" value="NZ_FTOG01000013.1"/>
</dbReference>
<keyword evidence="3" id="KW-1003">Cell membrane</keyword>
<dbReference type="EMBL" id="FTOG01000013">
    <property type="protein sequence ID" value="SIT17846.1"/>
    <property type="molecule type" value="Genomic_DNA"/>
</dbReference>
<evidence type="ECO:0000256" key="1">
    <source>
        <dbReference type="ARBA" id="ARBA00004651"/>
    </source>
</evidence>
<dbReference type="InterPro" id="IPR051907">
    <property type="entry name" value="DoxX-like_oxidoreductase"/>
</dbReference>
<evidence type="ECO:0000256" key="7">
    <source>
        <dbReference type="SAM" id="Phobius"/>
    </source>
</evidence>
<evidence type="ECO:0000256" key="5">
    <source>
        <dbReference type="ARBA" id="ARBA00022989"/>
    </source>
</evidence>
<feature type="transmembrane region" description="Helical" evidence="7">
    <location>
        <begin position="21"/>
        <end position="41"/>
    </location>
</feature>
<dbReference type="OrthoDB" id="5382961at2"/>
<reference evidence="9" key="1">
    <citation type="submission" date="2017-01" db="EMBL/GenBank/DDBJ databases">
        <authorList>
            <person name="Varghese N."/>
            <person name="Submissions S."/>
        </authorList>
    </citation>
    <scope>NUCLEOTIDE SEQUENCE [LARGE SCALE GENOMIC DNA]</scope>
    <source>
        <strain evidence="9">DSM 19945</strain>
    </source>
</reference>
<comment type="subcellular location">
    <subcellularLocation>
        <location evidence="1">Cell membrane</location>
        <topology evidence="1">Multi-pass membrane protein</topology>
    </subcellularLocation>
</comment>
<accession>A0A1N7Q4V7</accession>
<dbReference type="STRING" id="453582.SAMN05421580_1139"/>
<comment type="similarity">
    <text evidence="2">Belongs to the DoxX family.</text>
</comment>
<dbReference type="Proteomes" id="UP000186221">
    <property type="component" value="Unassembled WGS sequence"/>
</dbReference>
<protein>
    <submittedName>
        <fullName evidence="8">Putative oxidoreductase</fullName>
    </submittedName>
</protein>
<keyword evidence="4 7" id="KW-0812">Transmembrane</keyword>
<evidence type="ECO:0000256" key="3">
    <source>
        <dbReference type="ARBA" id="ARBA00022475"/>
    </source>
</evidence>
<organism evidence="8 9">
    <name type="scientific">Rhodobacter aestuarii</name>
    <dbReference type="NCBI Taxonomy" id="453582"/>
    <lineage>
        <taxon>Bacteria</taxon>
        <taxon>Pseudomonadati</taxon>
        <taxon>Pseudomonadota</taxon>
        <taxon>Alphaproteobacteria</taxon>
        <taxon>Rhodobacterales</taxon>
        <taxon>Rhodobacter group</taxon>
        <taxon>Rhodobacter</taxon>
    </lineage>
</organism>
<name>A0A1N7Q4V7_9RHOB</name>
<evidence type="ECO:0000256" key="2">
    <source>
        <dbReference type="ARBA" id="ARBA00006679"/>
    </source>
</evidence>
<proteinExistence type="inferred from homology"/>
<dbReference type="Pfam" id="PF07681">
    <property type="entry name" value="DoxX"/>
    <property type="match status" value="1"/>
</dbReference>
<dbReference type="PANTHER" id="PTHR33452:SF1">
    <property type="entry name" value="INNER MEMBRANE PROTEIN YPHA-RELATED"/>
    <property type="match status" value="1"/>
</dbReference>
<keyword evidence="6 7" id="KW-0472">Membrane</keyword>
<dbReference type="InterPro" id="IPR032808">
    <property type="entry name" value="DoxX"/>
</dbReference>
<sequence>MTELLNSFGFGSTQAIDIASLLLRVSLGGLFLAHAWLKVFVFTPKGAAGFFQSLGLPGFFAYLTIAAEVVGGVALIIGLWTSLAALLLIPVIAGAGWFAHRQNGFWFNNTNGGWEYPAFWSLALLVQALLGGGALVVSGL</sequence>
<feature type="transmembrane region" description="Helical" evidence="7">
    <location>
        <begin position="72"/>
        <end position="98"/>
    </location>
</feature>
<evidence type="ECO:0000256" key="4">
    <source>
        <dbReference type="ARBA" id="ARBA00022692"/>
    </source>
</evidence>
<gene>
    <name evidence="8" type="ORF">SAMN05421580_1139</name>
</gene>
<feature type="transmembrane region" description="Helical" evidence="7">
    <location>
        <begin position="118"/>
        <end position="137"/>
    </location>
</feature>
<keyword evidence="5 7" id="KW-1133">Transmembrane helix</keyword>
<evidence type="ECO:0000313" key="8">
    <source>
        <dbReference type="EMBL" id="SIT17846.1"/>
    </source>
</evidence>
<dbReference type="PANTHER" id="PTHR33452">
    <property type="entry name" value="OXIDOREDUCTASE CATD-RELATED"/>
    <property type="match status" value="1"/>
</dbReference>
<dbReference type="GO" id="GO:0005886">
    <property type="term" value="C:plasma membrane"/>
    <property type="evidence" value="ECO:0007669"/>
    <property type="project" value="UniProtKB-SubCell"/>
</dbReference>
<evidence type="ECO:0000313" key="9">
    <source>
        <dbReference type="Proteomes" id="UP000186221"/>
    </source>
</evidence>
<keyword evidence="9" id="KW-1185">Reference proteome</keyword>